<organism evidence="1 2">
    <name type="scientific">Chryseobacterium oranimense</name>
    <dbReference type="NCBI Taxonomy" id="421058"/>
    <lineage>
        <taxon>Bacteria</taxon>
        <taxon>Pseudomonadati</taxon>
        <taxon>Bacteroidota</taxon>
        <taxon>Flavobacteriia</taxon>
        <taxon>Flavobacteriales</taxon>
        <taxon>Weeksellaceae</taxon>
        <taxon>Chryseobacterium group</taxon>
        <taxon>Chryseobacterium</taxon>
    </lineage>
</organism>
<name>A0A1M5R5G8_9FLAO</name>
<dbReference type="OrthoDB" id="1260127at2"/>
<evidence type="ECO:0008006" key="3">
    <source>
        <dbReference type="Google" id="ProtNLM"/>
    </source>
</evidence>
<evidence type="ECO:0000313" key="1">
    <source>
        <dbReference type="EMBL" id="SHH21461.1"/>
    </source>
</evidence>
<evidence type="ECO:0000313" key="2">
    <source>
        <dbReference type="Proteomes" id="UP000184047"/>
    </source>
</evidence>
<accession>A0A1M5R5G8</accession>
<dbReference type="EMBL" id="FQWT01000003">
    <property type="protein sequence ID" value="SHH21461.1"/>
    <property type="molecule type" value="Genomic_DNA"/>
</dbReference>
<dbReference type="InterPro" id="IPR010921">
    <property type="entry name" value="Trp_repressor/repl_initiator"/>
</dbReference>
<dbReference type="Proteomes" id="UP000184047">
    <property type="component" value="Unassembled WGS sequence"/>
</dbReference>
<protein>
    <recommendedName>
        <fullName evidence="3">Helix-turn-helix domain-containing protein</fullName>
    </recommendedName>
</protein>
<dbReference type="GO" id="GO:0043565">
    <property type="term" value="F:sequence-specific DNA binding"/>
    <property type="evidence" value="ECO:0007669"/>
    <property type="project" value="InterPro"/>
</dbReference>
<sequence length="108" mass="12993">MKNHPNYKNIYSDILTKKFPHKRKECEALLNMENLSFLNIIKLNTIIFGTSDIQTENFNQKHRSYHRSDILKILEYQKKNKLNNIQLANHFKLSRNTVAKWKKMFLVN</sequence>
<gene>
    <name evidence="1" type="ORF">SAMN05421866_2256</name>
</gene>
<reference evidence="2" key="1">
    <citation type="submission" date="2016-11" db="EMBL/GenBank/DDBJ databases">
        <authorList>
            <person name="Varghese N."/>
            <person name="Submissions S."/>
        </authorList>
    </citation>
    <scope>NUCLEOTIDE SEQUENCE [LARGE SCALE GENOMIC DNA]</scope>
    <source>
        <strain evidence="2">DSM 19055</strain>
    </source>
</reference>
<dbReference type="AlphaFoldDB" id="A0A1M5R5G8"/>
<proteinExistence type="predicted"/>
<dbReference type="SUPFAM" id="SSF48295">
    <property type="entry name" value="TrpR-like"/>
    <property type="match status" value="1"/>
</dbReference>
<keyword evidence="2" id="KW-1185">Reference proteome</keyword>